<keyword evidence="2" id="KW-1185">Reference proteome</keyword>
<proteinExistence type="predicted"/>
<dbReference type="EMBL" id="CP016022">
    <property type="protein sequence ID" value="ANJ73068.1"/>
    <property type="molecule type" value="Genomic_DNA"/>
</dbReference>
<reference evidence="2" key="1">
    <citation type="submission" date="2016-06" db="EMBL/GenBank/DDBJ databases">
        <authorList>
            <person name="Xu Y."/>
            <person name="Nagy A."/>
            <person name="Yan X."/>
            <person name="Kim S.W."/>
            <person name="Haley B."/>
            <person name="Liu N.T."/>
            <person name="Nou X."/>
        </authorList>
    </citation>
    <scope>NUCLEOTIDE SEQUENCE [LARGE SCALE GENOMIC DNA]</scope>
    <source>
        <strain evidence="2">ATCC 49129</strain>
    </source>
</reference>
<protein>
    <submittedName>
        <fullName evidence="1">Uncharacterized protein</fullName>
    </submittedName>
</protein>
<dbReference type="Proteomes" id="UP000078572">
    <property type="component" value="Chromosome 1"/>
</dbReference>
<accession>A0A191ZYA5</accession>
<dbReference type="RefSeq" id="WP_064804188.1">
    <property type="nucleotide sequence ID" value="NZ_CP016022.1"/>
</dbReference>
<evidence type="ECO:0000313" key="1">
    <source>
        <dbReference type="EMBL" id="ANJ73068.1"/>
    </source>
</evidence>
<sequence length="346" mass="39330">MAHGNWDKPLNAMRTRYWAKEAIKVAMEKGKIEREADFFKACRDPSSILGAMYDIPWDSYLKGVQSPQTKFLKLVEDFAPGSMDCFEVGPYGIELWKVLQAHKSDKNLQEAESLVDQVLALEHRESLESWDLGLKAFWLVNPLLGFKLAPFEAEMVALGNLELREYGETRFGIRESDSLPWSDLQHLIERGLIGKPIETLGEEAKRRFPKDSAQKLGELVAKGQAVLKKDEEADWDNQQDGSVNLTLAELLAYCDDSRKLYSLEHAFRRFKTKLIDYSYESGEASGYSAHLIAAVFGLWHLSVAKSNHRVKYIAEVLIEGLAHQAIEDEFEELGLDLKKFALNMIK</sequence>
<organism evidence="1 2">
    <name type="scientific">Ralstonia insidiosa</name>
    <dbReference type="NCBI Taxonomy" id="190721"/>
    <lineage>
        <taxon>Bacteria</taxon>
        <taxon>Pseudomonadati</taxon>
        <taxon>Pseudomonadota</taxon>
        <taxon>Betaproteobacteria</taxon>
        <taxon>Burkholderiales</taxon>
        <taxon>Burkholderiaceae</taxon>
        <taxon>Ralstonia</taxon>
    </lineage>
</organism>
<dbReference type="OrthoDB" id="8931688at2"/>
<gene>
    <name evidence="1" type="ORF">A9Y76_11570</name>
</gene>
<name>A0A191ZYA5_9RALS</name>
<evidence type="ECO:0000313" key="2">
    <source>
        <dbReference type="Proteomes" id="UP000078572"/>
    </source>
</evidence>
<dbReference type="GeneID" id="61526658"/>
<dbReference type="AlphaFoldDB" id="A0A191ZYA5"/>